<feature type="domain" description="5'-Nucleotidase C-terminal" evidence="4">
    <location>
        <begin position="318"/>
        <end position="456"/>
    </location>
</feature>
<dbReference type="Gene3D" id="3.60.21.10">
    <property type="match status" value="1"/>
</dbReference>
<dbReference type="PANTHER" id="PTHR11575">
    <property type="entry name" value="5'-NUCLEOTIDASE-RELATED"/>
    <property type="match status" value="1"/>
</dbReference>
<dbReference type="PRINTS" id="PR01607">
    <property type="entry name" value="APYRASEFAMLY"/>
</dbReference>
<evidence type="ECO:0000313" key="6">
    <source>
        <dbReference type="Proteomes" id="UP000557307"/>
    </source>
</evidence>
<dbReference type="InterPro" id="IPR006179">
    <property type="entry name" value="5_nucleotidase/apyrase"/>
</dbReference>
<feature type="domain" description="Calcineurin-like phosphoesterase" evidence="3">
    <location>
        <begin position="26"/>
        <end position="238"/>
    </location>
</feature>
<dbReference type="Gene3D" id="3.90.780.10">
    <property type="entry name" value="5'-Nucleotidase, C-terminal domain"/>
    <property type="match status" value="1"/>
</dbReference>
<dbReference type="EMBL" id="JACHGF010000001">
    <property type="protein sequence ID" value="MBB5281905.1"/>
    <property type="molecule type" value="Genomic_DNA"/>
</dbReference>
<proteinExistence type="inferred from homology"/>
<dbReference type="SUPFAM" id="SSF56300">
    <property type="entry name" value="Metallo-dependent phosphatases"/>
    <property type="match status" value="1"/>
</dbReference>
<protein>
    <submittedName>
        <fullName evidence="5">5'-nucleotidase</fullName>
        <ecNumber evidence="5">3.1.3.5</ecNumber>
    </submittedName>
</protein>
<organism evidence="5 6">
    <name type="scientific">Rhabdobacter roseus</name>
    <dbReference type="NCBI Taxonomy" id="1655419"/>
    <lineage>
        <taxon>Bacteria</taxon>
        <taxon>Pseudomonadati</taxon>
        <taxon>Bacteroidota</taxon>
        <taxon>Cytophagia</taxon>
        <taxon>Cytophagales</taxon>
        <taxon>Cytophagaceae</taxon>
        <taxon>Rhabdobacter</taxon>
    </lineage>
</organism>
<gene>
    <name evidence="5" type="ORF">HNQ92_000026</name>
</gene>
<sequence length="496" mass="55614">MKQTRSFLLIVTVALLSACQSSRTITFLHINDVYEIAPLDNGRAGGMARVAYLNQKLKKKNPAGTYFVHAGDFLSPSVIGTLQHEGQRIRGRQMVEVMNAAGVDYVTFGNHEFDYDEQVPTVLTQRLEESRFQWVIANMKQRQGTSAVPFRKDGAELPSSVILSNGKIRVGLFGVCLPVSKDFLEVTDFIEAARREYQDLQGRCDVVVALTHLDVADDKRLAEQLPGLALIMGGHDHDHLHEQVGKVPIYKADANAKTVYVHRLRFNRRKQWRRTQSELVTIDAAVPEEPRTAAVVDKWQQIAAQSFRELGFAPNEVVYTTQVPWDGREKTVRTEHLALTDALAQSIFEAFPDSDLALFNGGSVRVDDVLEGTITQYDLIRILPFGGGTSQVTMTGDLLHQVLEAGRLSRGKGAFLHLHQARYDEPTQTWYLANQPLDRQSTYKVALPDFLMTGKEFGMGFLLPTHPGVKALFSPEPTDYRTDIRKVFMAFLKKQG</sequence>
<evidence type="ECO:0000256" key="2">
    <source>
        <dbReference type="RuleBase" id="RU362119"/>
    </source>
</evidence>
<keyword evidence="2 5" id="KW-0378">Hydrolase</keyword>
<dbReference type="SUPFAM" id="SSF55816">
    <property type="entry name" value="5'-nucleotidase (syn. UDP-sugar hydrolase), C-terminal domain"/>
    <property type="match status" value="1"/>
</dbReference>
<dbReference type="Pfam" id="PF00149">
    <property type="entry name" value="Metallophos"/>
    <property type="match status" value="1"/>
</dbReference>
<dbReference type="Proteomes" id="UP000557307">
    <property type="component" value="Unassembled WGS sequence"/>
</dbReference>
<evidence type="ECO:0000256" key="1">
    <source>
        <dbReference type="ARBA" id="ARBA00022729"/>
    </source>
</evidence>
<keyword evidence="1 2" id="KW-0732">Signal</keyword>
<feature type="chain" id="PRO_5033098725" evidence="2">
    <location>
        <begin position="24"/>
        <end position="496"/>
    </location>
</feature>
<dbReference type="InterPro" id="IPR008334">
    <property type="entry name" value="5'-Nucleotdase_C"/>
</dbReference>
<dbReference type="InterPro" id="IPR004843">
    <property type="entry name" value="Calcineurin-like_PHP"/>
</dbReference>
<dbReference type="GO" id="GO:0030288">
    <property type="term" value="C:outer membrane-bounded periplasmic space"/>
    <property type="evidence" value="ECO:0007669"/>
    <property type="project" value="TreeGrafter"/>
</dbReference>
<dbReference type="RefSeq" id="WP_184169237.1">
    <property type="nucleotide sequence ID" value="NZ_JACHGF010000001.1"/>
</dbReference>
<dbReference type="PROSITE" id="PS51257">
    <property type="entry name" value="PROKAR_LIPOPROTEIN"/>
    <property type="match status" value="1"/>
</dbReference>
<keyword evidence="2" id="KW-0547">Nucleotide-binding</keyword>
<comment type="similarity">
    <text evidence="2">Belongs to the 5'-nucleotidase family.</text>
</comment>
<evidence type="ECO:0000313" key="5">
    <source>
        <dbReference type="EMBL" id="MBB5281905.1"/>
    </source>
</evidence>
<dbReference type="EC" id="3.1.3.5" evidence="5"/>
<comment type="caution">
    <text evidence="5">The sequence shown here is derived from an EMBL/GenBank/DDBJ whole genome shotgun (WGS) entry which is preliminary data.</text>
</comment>
<dbReference type="GO" id="GO:0000166">
    <property type="term" value="F:nucleotide binding"/>
    <property type="evidence" value="ECO:0007669"/>
    <property type="project" value="UniProtKB-KW"/>
</dbReference>
<name>A0A840TG37_9BACT</name>
<evidence type="ECO:0000259" key="4">
    <source>
        <dbReference type="Pfam" id="PF02872"/>
    </source>
</evidence>
<dbReference type="InterPro" id="IPR029052">
    <property type="entry name" value="Metallo-depent_PP-like"/>
</dbReference>
<dbReference type="PANTHER" id="PTHR11575:SF24">
    <property type="entry name" value="5'-NUCLEOTIDASE"/>
    <property type="match status" value="1"/>
</dbReference>
<dbReference type="GO" id="GO:0008768">
    <property type="term" value="F:UDP-sugar diphosphatase activity"/>
    <property type="evidence" value="ECO:0007669"/>
    <property type="project" value="TreeGrafter"/>
</dbReference>
<reference evidence="5 6" key="1">
    <citation type="submission" date="2020-08" db="EMBL/GenBank/DDBJ databases">
        <title>Genomic Encyclopedia of Type Strains, Phase IV (KMG-IV): sequencing the most valuable type-strain genomes for metagenomic binning, comparative biology and taxonomic classification.</title>
        <authorList>
            <person name="Goeker M."/>
        </authorList>
    </citation>
    <scope>NUCLEOTIDE SEQUENCE [LARGE SCALE GENOMIC DNA]</scope>
    <source>
        <strain evidence="5 6">DSM 105074</strain>
    </source>
</reference>
<dbReference type="GO" id="GO:0009166">
    <property type="term" value="P:nucleotide catabolic process"/>
    <property type="evidence" value="ECO:0007669"/>
    <property type="project" value="InterPro"/>
</dbReference>
<dbReference type="AlphaFoldDB" id="A0A840TG37"/>
<dbReference type="Pfam" id="PF02872">
    <property type="entry name" value="5_nucleotid_C"/>
    <property type="match status" value="1"/>
</dbReference>
<keyword evidence="6" id="KW-1185">Reference proteome</keyword>
<dbReference type="InterPro" id="IPR036907">
    <property type="entry name" value="5'-Nucleotdase_C_sf"/>
</dbReference>
<evidence type="ECO:0000259" key="3">
    <source>
        <dbReference type="Pfam" id="PF00149"/>
    </source>
</evidence>
<dbReference type="GO" id="GO:0008253">
    <property type="term" value="F:5'-nucleotidase activity"/>
    <property type="evidence" value="ECO:0007669"/>
    <property type="project" value="UniProtKB-EC"/>
</dbReference>
<feature type="signal peptide" evidence="2">
    <location>
        <begin position="1"/>
        <end position="23"/>
    </location>
</feature>
<accession>A0A840TG37</accession>